<protein>
    <submittedName>
        <fullName evidence="3">Uncharacterized protein</fullName>
    </submittedName>
</protein>
<keyword evidence="1" id="KW-0472">Membrane</keyword>
<reference evidence="3 4" key="1">
    <citation type="submission" date="2019-06" db="EMBL/GenBank/DDBJ databases">
        <authorList>
            <person name="Rodrigo-Torres L."/>
            <person name="Arahal R. D."/>
            <person name="Lucena T."/>
        </authorList>
    </citation>
    <scope>NUCLEOTIDE SEQUENCE [LARGE SCALE GENOMIC DNA]</scope>
    <source>
        <strain evidence="3 4">SW08-7</strain>
    </source>
</reference>
<dbReference type="EMBL" id="CABFVH010000065">
    <property type="protein sequence ID" value="VUF15695.1"/>
    <property type="molecule type" value="Genomic_DNA"/>
</dbReference>
<evidence type="ECO:0000313" key="3">
    <source>
        <dbReference type="EMBL" id="VUF15695.1"/>
    </source>
</evidence>
<dbReference type="AlphaFoldDB" id="A0A564G580"/>
<keyword evidence="1" id="KW-1133">Transmembrane helix</keyword>
<accession>A0A564G580</accession>
<evidence type="ECO:0000313" key="2">
    <source>
        <dbReference type="EMBL" id="GJD54634.1"/>
    </source>
</evidence>
<reference evidence="2" key="2">
    <citation type="journal article" date="2021" name="Front. Microbiol.">
        <title>Comprehensive Comparative Genomics and Phenotyping of Methylobacterium Species.</title>
        <authorList>
            <person name="Alessa O."/>
            <person name="Ogura Y."/>
            <person name="Fujitani Y."/>
            <person name="Takami H."/>
            <person name="Hayashi T."/>
            <person name="Sahin N."/>
            <person name="Tani A."/>
        </authorList>
    </citation>
    <scope>NUCLEOTIDE SEQUENCE</scope>
    <source>
        <strain evidence="2">DSM 22415</strain>
    </source>
</reference>
<keyword evidence="1" id="KW-0812">Transmembrane</keyword>
<gene>
    <name evidence="2" type="ORF">IFDJLNFL_0509</name>
    <name evidence="3" type="ORF">MTDSW087_05439</name>
</gene>
<dbReference type="RefSeq" id="WP_144768507.1">
    <property type="nucleotide sequence ID" value="NZ_BPQI01000010.1"/>
</dbReference>
<reference evidence="2" key="3">
    <citation type="submission" date="2021-08" db="EMBL/GenBank/DDBJ databases">
        <authorList>
            <person name="Tani A."/>
            <person name="Ola A."/>
            <person name="Ogura Y."/>
            <person name="Katsura K."/>
            <person name="Hayashi T."/>
        </authorList>
    </citation>
    <scope>NUCLEOTIDE SEQUENCE</scope>
    <source>
        <strain evidence="2">DSM 22415</strain>
    </source>
</reference>
<organism evidence="3 4">
    <name type="scientific">Methylobacterium dankookense</name>
    <dbReference type="NCBI Taxonomy" id="560405"/>
    <lineage>
        <taxon>Bacteria</taxon>
        <taxon>Pseudomonadati</taxon>
        <taxon>Pseudomonadota</taxon>
        <taxon>Alphaproteobacteria</taxon>
        <taxon>Hyphomicrobiales</taxon>
        <taxon>Methylobacteriaceae</taxon>
        <taxon>Methylobacterium</taxon>
    </lineage>
</organism>
<evidence type="ECO:0000313" key="4">
    <source>
        <dbReference type="Proteomes" id="UP000401717"/>
    </source>
</evidence>
<sequence length="64" mass="6416">MTLAQSVRILSLALAATMLVVVPLANPLLVSLGLILGGVLAAWRGAADLASPAASPGVVFRHAL</sequence>
<dbReference type="EMBL" id="BPQI01000010">
    <property type="protein sequence ID" value="GJD54634.1"/>
    <property type="molecule type" value="Genomic_DNA"/>
</dbReference>
<dbReference type="Proteomes" id="UP001055303">
    <property type="component" value="Unassembled WGS sequence"/>
</dbReference>
<name>A0A564G580_9HYPH</name>
<dbReference type="Proteomes" id="UP000401717">
    <property type="component" value="Unassembled WGS sequence"/>
</dbReference>
<keyword evidence="5" id="KW-1185">Reference proteome</keyword>
<feature type="transmembrane region" description="Helical" evidence="1">
    <location>
        <begin position="12"/>
        <end position="43"/>
    </location>
</feature>
<evidence type="ECO:0000256" key="1">
    <source>
        <dbReference type="SAM" id="Phobius"/>
    </source>
</evidence>
<proteinExistence type="predicted"/>
<evidence type="ECO:0000313" key="5">
    <source>
        <dbReference type="Proteomes" id="UP001055303"/>
    </source>
</evidence>